<evidence type="ECO:0000313" key="3">
    <source>
        <dbReference type="Proteomes" id="UP001153269"/>
    </source>
</evidence>
<proteinExistence type="predicted"/>
<comment type="caution">
    <text evidence="2">The sequence shown here is derived from an EMBL/GenBank/DDBJ whole genome shotgun (WGS) entry which is preliminary data.</text>
</comment>
<organism evidence="2 3">
    <name type="scientific">Pleuronectes platessa</name>
    <name type="common">European plaice</name>
    <dbReference type="NCBI Taxonomy" id="8262"/>
    <lineage>
        <taxon>Eukaryota</taxon>
        <taxon>Metazoa</taxon>
        <taxon>Chordata</taxon>
        <taxon>Craniata</taxon>
        <taxon>Vertebrata</taxon>
        <taxon>Euteleostomi</taxon>
        <taxon>Actinopterygii</taxon>
        <taxon>Neopterygii</taxon>
        <taxon>Teleostei</taxon>
        <taxon>Neoteleostei</taxon>
        <taxon>Acanthomorphata</taxon>
        <taxon>Carangaria</taxon>
        <taxon>Pleuronectiformes</taxon>
        <taxon>Pleuronectoidei</taxon>
        <taxon>Pleuronectidae</taxon>
        <taxon>Pleuronectes</taxon>
    </lineage>
</organism>
<dbReference type="EMBL" id="CADEAL010001001">
    <property type="protein sequence ID" value="CAB1427804.1"/>
    <property type="molecule type" value="Genomic_DNA"/>
</dbReference>
<protein>
    <submittedName>
        <fullName evidence="2">Uncharacterized protein</fullName>
    </submittedName>
</protein>
<gene>
    <name evidence="2" type="ORF">PLEPLA_LOCUS15749</name>
</gene>
<dbReference type="AlphaFoldDB" id="A0A9N7YKS6"/>
<name>A0A9N7YKS6_PLEPL</name>
<keyword evidence="3" id="KW-1185">Reference proteome</keyword>
<evidence type="ECO:0000256" key="1">
    <source>
        <dbReference type="SAM" id="MobiDB-lite"/>
    </source>
</evidence>
<dbReference type="Proteomes" id="UP001153269">
    <property type="component" value="Unassembled WGS sequence"/>
</dbReference>
<reference evidence="2" key="1">
    <citation type="submission" date="2020-03" db="EMBL/GenBank/DDBJ databases">
        <authorList>
            <person name="Weist P."/>
        </authorList>
    </citation>
    <scope>NUCLEOTIDE SEQUENCE</scope>
</reference>
<feature type="region of interest" description="Disordered" evidence="1">
    <location>
        <begin position="81"/>
        <end position="134"/>
    </location>
</feature>
<accession>A0A9N7YKS6</accession>
<evidence type="ECO:0000313" key="2">
    <source>
        <dbReference type="EMBL" id="CAB1427804.1"/>
    </source>
</evidence>
<sequence length="134" mass="14197">MKSNDTTKTLRVLERCLLSVSCLQPVMANAAGEVRKGKQALPHLGNPSLPLAIAALSNDAQIDTVAPPPFLSSPLPICVKDPTRSRVECPPPVHSPTRLKARREDQYEPAEPAASTETDEQAALLGGSGPHVTS</sequence>